<evidence type="ECO:0000313" key="2">
    <source>
        <dbReference type="EMBL" id="APR54637.1"/>
    </source>
</evidence>
<dbReference type="KEGG" id="skr:BRX40_21370"/>
<dbReference type="EMBL" id="QQWO01000002">
    <property type="protein sequence ID" value="RSV07155.1"/>
    <property type="molecule type" value="Genomic_DNA"/>
</dbReference>
<dbReference type="Proteomes" id="UP000185161">
    <property type="component" value="Chromosome"/>
</dbReference>
<feature type="chain" id="PRO_5012950531" description="DUF2946 domain-containing protein" evidence="1">
    <location>
        <begin position="23"/>
        <end position="131"/>
    </location>
</feature>
<evidence type="ECO:0000313" key="3">
    <source>
        <dbReference type="EMBL" id="RSV07155.1"/>
    </source>
</evidence>
<dbReference type="GeneID" id="44135120"/>
<dbReference type="EMBL" id="QQYZ01000008">
    <property type="protein sequence ID" value="RSY85527.1"/>
    <property type="molecule type" value="Genomic_DNA"/>
</dbReference>
<gene>
    <name evidence="2" type="ORF">BRX40_21370</name>
    <name evidence="3" type="ORF">CA257_03965</name>
    <name evidence="4" type="ORF">DAH66_10710</name>
</gene>
<evidence type="ECO:0000313" key="5">
    <source>
        <dbReference type="Proteomes" id="UP000185161"/>
    </source>
</evidence>
<evidence type="ECO:0008006" key="8">
    <source>
        <dbReference type="Google" id="ProtNLM"/>
    </source>
</evidence>
<proteinExistence type="predicted"/>
<keyword evidence="5" id="KW-1185">Reference proteome</keyword>
<sequence>MKRLLALLLLAGALTGMFGAQAAFAYGLGLAKPAAVEQPMAMADHAMAGMDCAEMMTPAQPQPPEKGPQPCKGLTLACIAQMGCTIPVLLGDGPAPATLSPAMPIPFLPTYIAPLAGRSYGPEPEPPTVLI</sequence>
<organism evidence="2 5">
    <name type="scientific">Sphingomonas koreensis</name>
    <dbReference type="NCBI Taxonomy" id="93064"/>
    <lineage>
        <taxon>Bacteria</taxon>
        <taxon>Pseudomonadati</taxon>
        <taxon>Pseudomonadota</taxon>
        <taxon>Alphaproteobacteria</taxon>
        <taxon>Sphingomonadales</taxon>
        <taxon>Sphingomonadaceae</taxon>
        <taxon>Sphingomonas</taxon>
    </lineage>
</organism>
<dbReference type="OrthoDB" id="7204892at2"/>
<dbReference type="EMBL" id="CP018820">
    <property type="protein sequence ID" value="APR54637.1"/>
    <property type="molecule type" value="Genomic_DNA"/>
</dbReference>
<accession>A0A1L6JFQ3</accession>
<keyword evidence="1" id="KW-0732">Signal</keyword>
<reference evidence="6 7" key="3">
    <citation type="submission" date="2018-07" db="EMBL/GenBank/DDBJ databases">
        <title>Genomic and Epidemiologic Investigation of an Indolent Hospital Outbreak.</title>
        <authorList>
            <person name="Johnson R.C."/>
            <person name="Deming C."/>
            <person name="Conlan S."/>
            <person name="Zellmer C.J."/>
            <person name="Michelin A.V."/>
            <person name="Lee-Lin S."/>
            <person name="Thomas P.J."/>
            <person name="Park M."/>
            <person name="Weingarten R.A."/>
            <person name="Less J."/>
            <person name="Dekker J.P."/>
            <person name="Frank K.M."/>
            <person name="Musser K.A."/>
            <person name="Mcquiston J.R."/>
            <person name="Henderson D.K."/>
            <person name="Lau A.F."/>
            <person name="Palmore T.N."/>
            <person name="Segre J.A."/>
        </authorList>
    </citation>
    <scope>NUCLEOTIDE SEQUENCE [LARGE SCALE GENOMIC DNA]</scope>
    <source>
        <strain evidence="4 7">SK-CDC1_0717</strain>
        <strain evidence="3 6">SK-NIH.Env10_0317</strain>
    </source>
</reference>
<evidence type="ECO:0000313" key="7">
    <source>
        <dbReference type="Proteomes" id="UP000287746"/>
    </source>
</evidence>
<protein>
    <recommendedName>
        <fullName evidence="8">DUF2946 domain-containing protein</fullName>
    </recommendedName>
</protein>
<dbReference type="Proteomes" id="UP000287746">
    <property type="component" value="Unassembled WGS sequence"/>
</dbReference>
<evidence type="ECO:0000313" key="6">
    <source>
        <dbReference type="Proteomes" id="UP000286681"/>
    </source>
</evidence>
<feature type="signal peptide" evidence="1">
    <location>
        <begin position="1"/>
        <end position="22"/>
    </location>
</feature>
<name>A0A1L6JFQ3_9SPHN</name>
<evidence type="ECO:0000256" key="1">
    <source>
        <dbReference type="SAM" id="SignalP"/>
    </source>
</evidence>
<dbReference type="STRING" id="93064.BRX40_21370"/>
<dbReference type="Proteomes" id="UP000286681">
    <property type="component" value="Unassembled WGS sequence"/>
</dbReference>
<reference evidence="5" key="2">
    <citation type="submission" date="2016-12" db="EMBL/GenBank/DDBJ databases">
        <title>Whole genome sequencing of Sphingomonas sp. ABOJV.</title>
        <authorList>
            <person name="Conlan S."/>
            <person name="Thomas P.J."/>
            <person name="Mullikin J."/>
            <person name="Palmore T.N."/>
            <person name="Frank K.M."/>
            <person name="Segre J.A."/>
        </authorList>
    </citation>
    <scope>NUCLEOTIDE SEQUENCE [LARGE SCALE GENOMIC DNA]</scope>
    <source>
        <strain evidence="5">ABOJV</strain>
    </source>
</reference>
<dbReference type="AlphaFoldDB" id="A0A1L6JFQ3"/>
<reference evidence="2" key="1">
    <citation type="submission" date="2016-12" db="EMBL/GenBank/DDBJ databases">
        <title>Whole genome sequencing of Sphingomonas koreensis.</title>
        <authorList>
            <person name="Conlan S."/>
            <person name="Thomas P.J."/>
            <person name="Mullikin J."/>
            <person name="Palmore T.N."/>
            <person name="Frank K.M."/>
            <person name="Segre J.A."/>
        </authorList>
    </citation>
    <scope>NUCLEOTIDE SEQUENCE</scope>
    <source>
        <strain evidence="2">ABOJV</strain>
    </source>
</reference>
<evidence type="ECO:0000313" key="4">
    <source>
        <dbReference type="EMBL" id="RSY85527.1"/>
    </source>
</evidence>
<dbReference type="RefSeq" id="WP_075152906.1">
    <property type="nucleotide sequence ID" value="NZ_CP018820.1"/>
</dbReference>